<dbReference type="Gene3D" id="3.40.50.1240">
    <property type="entry name" value="Phosphoglycerate mutase-like"/>
    <property type="match status" value="1"/>
</dbReference>
<dbReference type="InterPro" id="IPR029033">
    <property type="entry name" value="His_PPase_superfam"/>
</dbReference>
<protein>
    <submittedName>
        <fullName evidence="2">Uncharacterized protein</fullName>
    </submittedName>
</protein>
<name>A0A6G0WZ17_9STRA</name>
<sequence length="146" mass="16018">MPVETTERLREENYGLLEGHTADEIQADPKLAAILRHRKHHQSAHDDDGSETREASLQRAADVLQSLDVRFGAHEHVVVVTHGGFIINCFRHVNGFAAGHPVVKEKKCPKIPNTSVSIVESQGASFSGLSWGLVPHLDTHLAPHDS</sequence>
<reference evidence="2 3" key="1">
    <citation type="submission" date="2019-07" db="EMBL/GenBank/DDBJ databases">
        <title>Genomics analysis of Aphanomyces spp. identifies a new class of oomycete effector associated with host adaptation.</title>
        <authorList>
            <person name="Gaulin E."/>
        </authorList>
    </citation>
    <scope>NUCLEOTIDE SEQUENCE [LARGE SCALE GENOMIC DNA]</scope>
    <source>
        <strain evidence="2 3">ATCC 201684</strain>
    </source>
</reference>
<evidence type="ECO:0000313" key="3">
    <source>
        <dbReference type="Proteomes" id="UP000481153"/>
    </source>
</evidence>
<feature type="compositionally biased region" description="Basic and acidic residues" evidence="1">
    <location>
        <begin position="43"/>
        <end position="56"/>
    </location>
</feature>
<organism evidence="2 3">
    <name type="scientific">Aphanomyces euteiches</name>
    <dbReference type="NCBI Taxonomy" id="100861"/>
    <lineage>
        <taxon>Eukaryota</taxon>
        <taxon>Sar</taxon>
        <taxon>Stramenopiles</taxon>
        <taxon>Oomycota</taxon>
        <taxon>Saprolegniomycetes</taxon>
        <taxon>Saprolegniales</taxon>
        <taxon>Verrucalvaceae</taxon>
        <taxon>Aphanomyces</taxon>
    </lineage>
</organism>
<gene>
    <name evidence="2" type="ORF">Ae201684_010101</name>
</gene>
<comment type="caution">
    <text evidence="2">The sequence shown here is derived from an EMBL/GenBank/DDBJ whole genome shotgun (WGS) entry which is preliminary data.</text>
</comment>
<dbReference type="EMBL" id="VJMJ01000128">
    <property type="protein sequence ID" value="KAF0732769.1"/>
    <property type="molecule type" value="Genomic_DNA"/>
</dbReference>
<dbReference type="VEuPathDB" id="FungiDB:AeMF1_003555"/>
<accession>A0A6G0WZ17</accession>
<feature type="region of interest" description="Disordered" evidence="1">
    <location>
        <begin position="37"/>
        <end position="56"/>
    </location>
</feature>
<dbReference type="SUPFAM" id="SSF53254">
    <property type="entry name" value="Phosphoglycerate mutase-like"/>
    <property type="match status" value="1"/>
</dbReference>
<proteinExistence type="predicted"/>
<dbReference type="InterPro" id="IPR013078">
    <property type="entry name" value="His_Pase_superF_clade-1"/>
</dbReference>
<dbReference type="AlphaFoldDB" id="A0A6G0WZ17"/>
<evidence type="ECO:0000256" key="1">
    <source>
        <dbReference type="SAM" id="MobiDB-lite"/>
    </source>
</evidence>
<evidence type="ECO:0000313" key="2">
    <source>
        <dbReference type="EMBL" id="KAF0732769.1"/>
    </source>
</evidence>
<keyword evidence="3" id="KW-1185">Reference proteome</keyword>
<dbReference type="Proteomes" id="UP000481153">
    <property type="component" value="Unassembled WGS sequence"/>
</dbReference>
<dbReference type="Pfam" id="PF00300">
    <property type="entry name" value="His_Phos_1"/>
    <property type="match status" value="1"/>
</dbReference>